<organism evidence="2 3">
    <name type="scientific">Emticicia aquatica</name>
    <dbReference type="NCBI Taxonomy" id="1681835"/>
    <lineage>
        <taxon>Bacteria</taxon>
        <taxon>Pseudomonadati</taxon>
        <taxon>Bacteroidota</taxon>
        <taxon>Cytophagia</taxon>
        <taxon>Cytophagales</taxon>
        <taxon>Leadbetterellaceae</taxon>
        <taxon>Emticicia</taxon>
    </lineage>
</organism>
<evidence type="ECO:0000313" key="3">
    <source>
        <dbReference type="Proteomes" id="UP000837932"/>
    </source>
</evidence>
<proteinExistence type="predicted"/>
<dbReference type="RefSeq" id="WP_238808820.1">
    <property type="nucleotide sequence ID" value="NZ_CAKLPY010000010.1"/>
</dbReference>
<dbReference type="Pfam" id="PF14491">
    <property type="entry name" value="DUF4435"/>
    <property type="match status" value="1"/>
</dbReference>
<sequence>MELVDKLRLEASSGHVAYTEFILKLKRRTDSLFCFFEGKDDFKYYGVRIQSATKKDFESIVCEGKENVISVKRLIDSKKEYKKVLTSYFIDQDYESAIKIKKVYCLPSYSIENQYCNKYVLQKILKHEFSIEDDDKDYETVQNLFVELQTKFHRETLFLNSWLACQSDKRKDNGIQNYLHIDSTVGSLFTNIINQNLEFVLDLECINSIEKLKSYFPHSTSISEEELNNKIIFFEKRNKEIEFRGKFELRLFISFLDRLKSEICKKQSTVFEKKHKCSLRFEYATFLTNLSIYANTPKCLLEYLDEIIKEAA</sequence>
<dbReference type="Proteomes" id="UP000837932">
    <property type="component" value="Unassembled WGS sequence"/>
</dbReference>
<accession>A0ABM9AWU5</accession>
<evidence type="ECO:0000259" key="1">
    <source>
        <dbReference type="Pfam" id="PF14491"/>
    </source>
</evidence>
<dbReference type="EMBL" id="CAKLPY010000010">
    <property type="protein sequence ID" value="CAH0998012.1"/>
    <property type="molecule type" value="Genomic_DNA"/>
</dbReference>
<reference evidence="2" key="1">
    <citation type="submission" date="2021-12" db="EMBL/GenBank/DDBJ databases">
        <authorList>
            <person name="Rodrigo-Torres L."/>
            <person name="Arahal R. D."/>
            <person name="Lucena T."/>
        </authorList>
    </citation>
    <scope>NUCLEOTIDE SEQUENCE</scope>
    <source>
        <strain evidence="2">CECT 8858</strain>
    </source>
</reference>
<evidence type="ECO:0000313" key="2">
    <source>
        <dbReference type="EMBL" id="CAH0998012.1"/>
    </source>
</evidence>
<keyword evidence="3" id="KW-1185">Reference proteome</keyword>
<protein>
    <recommendedName>
        <fullName evidence="1">DUF4435 domain-containing protein</fullName>
    </recommendedName>
</protein>
<comment type="caution">
    <text evidence="2">The sequence shown here is derived from an EMBL/GenBank/DDBJ whole genome shotgun (WGS) entry which is preliminary data.</text>
</comment>
<feature type="domain" description="DUF4435" evidence="1">
    <location>
        <begin position="31"/>
        <end position="267"/>
    </location>
</feature>
<dbReference type="InterPro" id="IPR029492">
    <property type="entry name" value="DUF4435"/>
</dbReference>
<name>A0ABM9AWU5_9BACT</name>
<gene>
    <name evidence="2" type="ORF">EMA8858_04147</name>
</gene>